<dbReference type="InterPro" id="IPR025347">
    <property type="entry name" value="DUF4251"/>
</dbReference>
<gene>
    <name evidence="2" type="ORF">ACFSQJ_01520</name>
</gene>
<dbReference type="RefSeq" id="WP_377764997.1">
    <property type="nucleotide sequence ID" value="NZ_JBHULB010000005.1"/>
</dbReference>
<dbReference type="Pfam" id="PF14059">
    <property type="entry name" value="DUF4251"/>
    <property type="match status" value="1"/>
</dbReference>
<dbReference type="EMBL" id="JBHULB010000005">
    <property type="protein sequence ID" value="MFD2585587.1"/>
    <property type="molecule type" value="Genomic_DNA"/>
</dbReference>
<organism evidence="2 3">
    <name type="scientific">Croceitalea marina</name>
    <dbReference type="NCBI Taxonomy" id="1775166"/>
    <lineage>
        <taxon>Bacteria</taxon>
        <taxon>Pseudomonadati</taxon>
        <taxon>Bacteroidota</taxon>
        <taxon>Flavobacteriia</taxon>
        <taxon>Flavobacteriales</taxon>
        <taxon>Flavobacteriaceae</taxon>
        <taxon>Croceitalea</taxon>
    </lineage>
</organism>
<comment type="caution">
    <text evidence="2">The sequence shown here is derived from an EMBL/GenBank/DDBJ whole genome shotgun (WGS) entry which is preliminary data.</text>
</comment>
<keyword evidence="1" id="KW-0732">Signal</keyword>
<evidence type="ECO:0000313" key="3">
    <source>
        <dbReference type="Proteomes" id="UP001597526"/>
    </source>
</evidence>
<evidence type="ECO:0000256" key="1">
    <source>
        <dbReference type="SAM" id="SignalP"/>
    </source>
</evidence>
<proteinExistence type="predicted"/>
<dbReference type="PROSITE" id="PS51257">
    <property type="entry name" value="PROKAR_LIPOPROTEIN"/>
    <property type="match status" value="1"/>
</dbReference>
<evidence type="ECO:0000313" key="2">
    <source>
        <dbReference type="EMBL" id="MFD2585587.1"/>
    </source>
</evidence>
<dbReference type="Proteomes" id="UP001597526">
    <property type="component" value="Unassembled WGS sequence"/>
</dbReference>
<accession>A0ABW5MR33</accession>
<reference evidence="3" key="1">
    <citation type="journal article" date="2019" name="Int. J. Syst. Evol. Microbiol.">
        <title>The Global Catalogue of Microorganisms (GCM) 10K type strain sequencing project: providing services to taxonomists for standard genome sequencing and annotation.</title>
        <authorList>
            <consortium name="The Broad Institute Genomics Platform"/>
            <consortium name="The Broad Institute Genome Sequencing Center for Infectious Disease"/>
            <person name="Wu L."/>
            <person name="Ma J."/>
        </authorList>
    </citation>
    <scope>NUCLEOTIDE SEQUENCE [LARGE SCALE GENOMIC DNA]</scope>
    <source>
        <strain evidence="3">KCTC 52368</strain>
    </source>
</reference>
<dbReference type="Gene3D" id="2.40.128.410">
    <property type="match status" value="1"/>
</dbReference>
<sequence length="184" mass="20717">MKTKVFFYLTICSLFFLIASCSSSKQVYSDKEMESLHTLVKSKSFEIQSDWAYPLPSNSLNSLANAGLFLPGNNANQISLIGNANFLRIKGDSIKAQLPYYGERQISSNYGSTDTGIVLDGLVEDLTMDFNEKKNRYELRFQANQAIENYQIAINIFSNKQASININSTHRTNIAYRGDIKVVE</sequence>
<keyword evidence="3" id="KW-1185">Reference proteome</keyword>
<feature type="signal peptide" evidence="1">
    <location>
        <begin position="1"/>
        <end position="24"/>
    </location>
</feature>
<feature type="chain" id="PRO_5047541996" evidence="1">
    <location>
        <begin position="25"/>
        <end position="184"/>
    </location>
</feature>
<protein>
    <submittedName>
        <fullName evidence="2">DUF4251 domain-containing protein</fullName>
    </submittedName>
</protein>
<name>A0ABW5MR33_9FLAO</name>